<feature type="region of interest" description="Disordered" evidence="1">
    <location>
        <begin position="182"/>
        <end position="205"/>
    </location>
</feature>
<evidence type="ECO:0000313" key="3">
    <source>
        <dbReference type="Proteomes" id="UP001234787"/>
    </source>
</evidence>
<dbReference type="AlphaFoldDB" id="A0AAD3RQA7"/>
<keyword evidence="3" id="KW-1185">Reference proteome</keyword>
<reference evidence="2" key="1">
    <citation type="submission" date="2022-12" db="EMBL/GenBank/DDBJ databases">
        <title>Chromosome-Level Genome Assembly of Japanese Cedar (Cryptomeriajaponica D. Don).</title>
        <authorList>
            <person name="Fujino T."/>
            <person name="Yamaguchi K."/>
            <person name="Yokoyama T."/>
            <person name="Hamanaka T."/>
            <person name="Harazono Y."/>
            <person name="Kamada H."/>
            <person name="Kobayashi W."/>
            <person name="Ujino-Ihara T."/>
            <person name="Uchiyama K."/>
            <person name="Matsumoto A."/>
            <person name="Izuno A."/>
            <person name="Tsumura Y."/>
            <person name="Toyoda A."/>
            <person name="Shigenobu S."/>
            <person name="Moriguchi Y."/>
            <person name="Ueno S."/>
            <person name="Kasahara M."/>
        </authorList>
    </citation>
    <scope>NUCLEOTIDE SEQUENCE</scope>
</reference>
<evidence type="ECO:0000256" key="1">
    <source>
        <dbReference type="SAM" id="MobiDB-lite"/>
    </source>
</evidence>
<proteinExistence type="predicted"/>
<feature type="compositionally biased region" description="Basic residues" evidence="1">
    <location>
        <begin position="117"/>
        <end position="132"/>
    </location>
</feature>
<dbReference type="Proteomes" id="UP001234787">
    <property type="component" value="Unassembled WGS sequence"/>
</dbReference>
<feature type="region of interest" description="Disordered" evidence="1">
    <location>
        <begin position="117"/>
        <end position="143"/>
    </location>
</feature>
<organism evidence="2 3">
    <name type="scientific">Cryptomeria japonica</name>
    <name type="common">Japanese cedar</name>
    <name type="synonym">Cupressus japonica</name>
    <dbReference type="NCBI Taxonomy" id="3369"/>
    <lineage>
        <taxon>Eukaryota</taxon>
        <taxon>Viridiplantae</taxon>
        <taxon>Streptophyta</taxon>
        <taxon>Embryophyta</taxon>
        <taxon>Tracheophyta</taxon>
        <taxon>Spermatophyta</taxon>
        <taxon>Pinopsida</taxon>
        <taxon>Pinidae</taxon>
        <taxon>Conifers II</taxon>
        <taxon>Cupressales</taxon>
        <taxon>Cupressaceae</taxon>
        <taxon>Cryptomeria</taxon>
    </lineage>
</organism>
<evidence type="ECO:0000313" key="2">
    <source>
        <dbReference type="EMBL" id="GLJ57956.1"/>
    </source>
</evidence>
<gene>
    <name evidence="2" type="ORF">SUGI_1392490</name>
</gene>
<protein>
    <submittedName>
        <fullName evidence="2">Uncharacterized protein</fullName>
    </submittedName>
</protein>
<accession>A0AAD3RQA7</accession>
<name>A0AAD3RQA7_CRYJA</name>
<comment type="caution">
    <text evidence="2">The sequence shown here is derived from an EMBL/GenBank/DDBJ whole genome shotgun (WGS) entry which is preliminary data.</text>
</comment>
<dbReference type="EMBL" id="BSEH01000222">
    <property type="protein sequence ID" value="GLJ57956.1"/>
    <property type="molecule type" value="Genomic_DNA"/>
</dbReference>
<sequence>MGLGTHLWSLGPILHPETCVVLERICGPWVPFCIPKLVFWCLIPILGAHLAPSAHPRGKPSALVHRGKIERAPEAPPNMHQGALGPHVSAGRCARGWCVGTGVADGTLQRTRRPLQVHARRPGRVHTRRPSKVRAPGQGSHLANGAHFAREGVHLDGGGWRRGGFARGSRFAKYTLRQAHNGCDHTSISAPDPIRTPQLSALGPE</sequence>